<dbReference type="InterPro" id="IPR027417">
    <property type="entry name" value="P-loop_NTPase"/>
</dbReference>
<name>A0A399ERA7_9DEIN</name>
<reference evidence="3 4" key="1">
    <citation type="submission" date="2018-08" db="EMBL/GenBank/DDBJ databases">
        <title>Meiothermus roseus NBRC 110900 genome sequencing project.</title>
        <authorList>
            <person name="Da Costa M.S."/>
            <person name="Albuquerque L."/>
            <person name="Raposo P."/>
            <person name="Froufe H.J.C."/>
            <person name="Barroso C.S."/>
            <person name="Egas C."/>
        </authorList>
    </citation>
    <scope>NUCLEOTIDE SEQUENCE [LARGE SCALE GENOMIC DNA]</scope>
    <source>
        <strain evidence="3 4">NBRC 110900</strain>
    </source>
</reference>
<sequence length="325" mass="37230">MRLVERTPEVNLETLLAHFVPPPRYSGATFDSYHPDPRFSSQATAKERLGRWVRDRPQGFFRKKLPDPRGIYLDGGFGVGKTHLLVAAYWQAPEPKAYLSFEELTYAVGLMGMAQAVERFGGLAYLFIDEFELDDPGNAQMVTNLLGQTMEKGLRVAATSNTQPSALGQGRFNAEQFRIQIQSLARRFAVESIDGEDYRHRDFQHPPLPLDAEELEELYHEETRAASYDSFAELFYLLRGLHPIRYRYLFESLEVVYLEGLAPIPDLNDALRFVHFIDKLYDRGLQLRASGVPLEQIFLESYRHGAFAKKFGRCLSRLSELLSQR</sequence>
<dbReference type="AlphaFoldDB" id="A0A399ERA7"/>
<accession>A0A399ERA7</accession>
<proteinExistence type="predicted"/>
<keyword evidence="3" id="KW-0132">Cell division</keyword>
<comment type="caution">
    <text evidence="3">The sequence shown here is derived from an EMBL/GenBank/DDBJ whole genome shotgun (WGS) entry which is preliminary data.</text>
</comment>
<dbReference type="RefSeq" id="WP_119276940.1">
    <property type="nucleotide sequence ID" value="NZ_QWLA01000022.1"/>
</dbReference>
<dbReference type="GO" id="GO:0016887">
    <property type="term" value="F:ATP hydrolysis activity"/>
    <property type="evidence" value="ECO:0007669"/>
    <property type="project" value="InterPro"/>
</dbReference>
<dbReference type="Gene3D" id="3.40.50.300">
    <property type="entry name" value="P-loop containing nucleotide triphosphate hydrolases"/>
    <property type="match status" value="1"/>
</dbReference>
<keyword evidence="3" id="KW-0131">Cell cycle</keyword>
<evidence type="ECO:0000313" key="4">
    <source>
        <dbReference type="Proteomes" id="UP000265341"/>
    </source>
</evidence>
<dbReference type="Pfam" id="PF03969">
    <property type="entry name" value="AFG1_ATPase"/>
    <property type="match status" value="2"/>
</dbReference>
<organism evidence="3 4">
    <name type="scientific">Calidithermus roseus</name>
    <dbReference type="NCBI Taxonomy" id="1644118"/>
    <lineage>
        <taxon>Bacteria</taxon>
        <taxon>Thermotogati</taxon>
        <taxon>Deinococcota</taxon>
        <taxon>Deinococci</taxon>
        <taxon>Thermales</taxon>
        <taxon>Thermaceae</taxon>
        <taxon>Calidithermus</taxon>
    </lineage>
</organism>
<dbReference type="GO" id="GO:0005524">
    <property type="term" value="F:ATP binding"/>
    <property type="evidence" value="ECO:0007669"/>
    <property type="project" value="UniProtKB-KW"/>
</dbReference>
<dbReference type="SUPFAM" id="SSF52540">
    <property type="entry name" value="P-loop containing nucleoside triphosphate hydrolases"/>
    <property type="match status" value="1"/>
</dbReference>
<protein>
    <submittedName>
        <fullName evidence="3">Cell division protein ZapE</fullName>
    </submittedName>
</protein>
<dbReference type="PANTHER" id="PTHR12169:SF6">
    <property type="entry name" value="AFG1-LIKE ATPASE"/>
    <property type="match status" value="1"/>
</dbReference>
<evidence type="ECO:0000256" key="1">
    <source>
        <dbReference type="ARBA" id="ARBA00022741"/>
    </source>
</evidence>
<dbReference type="NCBIfam" id="NF040713">
    <property type="entry name" value="ZapE"/>
    <property type="match status" value="1"/>
</dbReference>
<dbReference type="OrthoDB" id="9774491at2"/>
<dbReference type="PANTHER" id="PTHR12169">
    <property type="entry name" value="ATPASE N2B"/>
    <property type="match status" value="1"/>
</dbReference>
<evidence type="ECO:0000256" key="2">
    <source>
        <dbReference type="ARBA" id="ARBA00022840"/>
    </source>
</evidence>
<evidence type="ECO:0000313" key="3">
    <source>
        <dbReference type="EMBL" id="RIH87177.1"/>
    </source>
</evidence>
<dbReference type="GO" id="GO:0005737">
    <property type="term" value="C:cytoplasm"/>
    <property type="evidence" value="ECO:0007669"/>
    <property type="project" value="TreeGrafter"/>
</dbReference>
<gene>
    <name evidence="3" type="primary">zapE</name>
    <name evidence="3" type="ORF">Mrose_01461</name>
</gene>
<keyword evidence="4" id="KW-1185">Reference proteome</keyword>
<keyword evidence="2" id="KW-0067">ATP-binding</keyword>
<dbReference type="Proteomes" id="UP000265341">
    <property type="component" value="Unassembled WGS sequence"/>
</dbReference>
<keyword evidence="1" id="KW-0547">Nucleotide-binding</keyword>
<dbReference type="InterPro" id="IPR005654">
    <property type="entry name" value="ATPase_AFG1-like"/>
</dbReference>
<dbReference type="GO" id="GO:0051301">
    <property type="term" value="P:cell division"/>
    <property type="evidence" value="ECO:0007669"/>
    <property type="project" value="UniProtKB-KW"/>
</dbReference>
<dbReference type="EMBL" id="QWLA01000022">
    <property type="protein sequence ID" value="RIH87177.1"/>
    <property type="molecule type" value="Genomic_DNA"/>
</dbReference>